<dbReference type="SUPFAM" id="SSF53613">
    <property type="entry name" value="Ribokinase-like"/>
    <property type="match status" value="1"/>
</dbReference>
<evidence type="ECO:0000259" key="3">
    <source>
        <dbReference type="Pfam" id="PF00294"/>
    </source>
</evidence>
<dbReference type="Proteomes" id="UP000178794">
    <property type="component" value="Unassembled WGS sequence"/>
</dbReference>
<dbReference type="GO" id="GO:0016301">
    <property type="term" value="F:kinase activity"/>
    <property type="evidence" value="ECO:0007669"/>
    <property type="project" value="UniProtKB-KW"/>
</dbReference>
<organism evidence="4 5">
    <name type="scientific">Candidatus Kaiserbacteria bacterium RIFCSPHIGHO2_02_FULL_50_50</name>
    <dbReference type="NCBI Taxonomy" id="1798492"/>
    <lineage>
        <taxon>Bacteria</taxon>
        <taxon>Candidatus Kaiseribacteriota</taxon>
    </lineage>
</organism>
<dbReference type="PANTHER" id="PTHR10584:SF166">
    <property type="entry name" value="RIBOKINASE"/>
    <property type="match status" value="1"/>
</dbReference>
<evidence type="ECO:0000256" key="1">
    <source>
        <dbReference type="ARBA" id="ARBA00022679"/>
    </source>
</evidence>
<feature type="domain" description="Carbohydrate kinase PfkB" evidence="3">
    <location>
        <begin position="66"/>
        <end position="321"/>
    </location>
</feature>
<dbReference type="Gene3D" id="3.40.1190.20">
    <property type="match status" value="1"/>
</dbReference>
<evidence type="ECO:0000256" key="2">
    <source>
        <dbReference type="ARBA" id="ARBA00022777"/>
    </source>
</evidence>
<comment type="caution">
    <text evidence="4">The sequence shown here is derived from an EMBL/GenBank/DDBJ whole genome shotgun (WGS) entry which is preliminary data.</text>
</comment>
<proteinExistence type="predicted"/>
<dbReference type="GO" id="GO:0005829">
    <property type="term" value="C:cytosol"/>
    <property type="evidence" value="ECO:0007669"/>
    <property type="project" value="TreeGrafter"/>
</dbReference>
<protein>
    <recommendedName>
        <fullName evidence="3">Carbohydrate kinase PfkB domain-containing protein</fullName>
    </recommendedName>
</protein>
<evidence type="ECO:0000313" key="4">
    <source>
        <dbReference type="EMBL" id="OGG59484.1"/>
    </source>
</evidence>
<dbReference type="Pfam" id="PF00294">
    <property type="entry name" value="PfkB"/>
    <property type="match status" value="1"/>
</dbReference>
<dbReference type="AlphaFoldDB" id="A0A1F6DDJ1"/>
<gene>
    <name evidence="4" type="ORF">A3C89_04275</name>
</gene>
<dbReference type="PANTHER" id="PTHR10584">
    <property type="entry name" value="SUGAR KINASE"/>
    <property type="match status" value="1"/>
</dbReference>
<accession>A0A1F6DDJ1</accession>
<dbReference type="STRING" id="1798492.A3C89_04275"/>
<dbReference type="InterPro" id="IPR011611">
    <property type="entry name" value="PfkB_dom"/>
</dbReference>
<keyword evidence="2" id="KW-0418">Kinase</keyword>
<dbReference type="EMBL" id="MFLF01000015">
    <property type="protein sequence ID" value="OGG59484.1"/>
    <property type="molecule type" value="Genomic_DNA"/>
</dbReference>
<dbReference type="InterPro" id="IPR029056">
    <property type="entry name" value="Ribokinase-like"/>
</dbReference>
<name>A0A1F6DDJ1_9BACT</name>
<reference evidence="4 5" key="1">
    <citation type="journal article" date="2016" name="Nat. Commun.">
        <title>Thousands of microbial genomes shed light on interconnected biogeochemical processes in an aquifer system.</title>
        <authorList>
            <person name="Anantharaman K."/>
            <person name="Brown C.T."/>
            <person name="Hug L.A."/>
            <person name="Sharon I."/>
            <person name="Castelle C.J."/>
            <person name="Probst A.J."/>
            <person name="Thomas B.C."/>
            <person name="Singh A."/>
            <person name="Wilkins M.J."/>
            <person name="Karaoz U."/>
            <person name="Brodie E.L."/>
            <person name="Williams K.H."/>
            <person name="Hubbard S.S."/>
            <person name="Banfield J.F."/>
        </authorList>
    </citation>
    <scope>NUCLEOTIDE SEQUENCE [LARGE SCALE GENOMIC DNA]</scope>
</reference>
<evidence type="ECO:0000313" key="5">
    <source>
        <dbReference type="Proteomes" id="UP000178794"/>
    </source>
</evidence>
<sequence>MKKFCTSWYTALMTYDILAIGDITIDDFIELNPHEARVDRDEAGRERLSMAFGEKVPYLRSVIVPAVGNAPNAAVAAARLGLHSALASNIGVDRRGKDCLETLRREGVHTPFVTQHEHKVTNYHYVLRYGAERTILIKHETYPYRMPALPQVPRAIYFSSVGEDALHFHHEIAAYCAQHKDVKLTFQPGTFQLRLGFEALRDLYATTNLFVCNVEEAQQLLDTAEKDVPALMRAIAKHGPRTVCITDGTRGAYALDEENAAWFCPAYPDPKPPLDRTGAGDSFASTVTAMRLHGLPLHEALRYGPINSMSVVQYIGAQEGLLTRETLEAFLKNAPETYQVQRIG</sequence>
<keyword evidence="1" id="KW-0808">Transferase</keyword>